<dbReference type="Gene3D" id="3.40.1010.10">
    <property type="entry name" value="Cobalt-precorrin-4 Transmethylase, Domain 1"/>
    <property type="match status" value="1"/>
</dbReference>
<sequence>MAKPQGQIVCVGMGMILGAHMAPRCRSYIEQADIVYSSCHHLMQRWLEQLNINSHSLQPLYGKYKDRRETYAEMIEIMLASVRAGKRVVGAFYGHPGVFAQVPHRVVKLALEEGFDAHMEPGISAEACLYAEMNIDPGELGCQHFEASQFMFYQRIIDPYGYLVLWQIGLAGDLTLTSKISTTPQRQLLLDKLFEYYPPDHQVAIYESKTNVMEQSRIEWFALRDLVDMPLTMISTLVLPPARQMPVDRDMMASLHKITPRNY</sequence>
<comment type="caution">
    <text evidence="2">The sequence shown here is derived from an EMBL/GenBank/DDBJ whole genome shotgun (WGS) entry which is preliminary data.</text>
</comment>
<accession>A0ABT7SWQ0</accession>
<dbReference type="RefSeq" id="WP_289364912.1">
    <property type="nucleotide sequence ID" value="NZ_JAUCBP010000007.1"/>
</dbReference>
<evidence type="ECO:0000313" key="3">
    <source>
        <dbReference type="Proteomes" id="UP001234343"/>
    </source>
</evidence>
<dbReference type="GO" id="GO:0008168">
    <property type="term" value="F:methyltransferase activity"/>
    <property type="evidence" value="ECO:0007669"/>
    <property type="project" value="UniProtKB-KW"/>
</dbReference>
<gene>
    <name evidence="2" type="ORF">QTP81_08435</name>
</gene>
<dbReference type="GO" id="GO:0032259">
    <property type="term" value="P:methylation"/>
    <property type="evidence" value="ECO:0007669"/>
    <property type="project" value="UniProtKB-KW"/>
</dbReference>
<dbReference type="EMBL" id="JAUCBP010000007">
    <property type="protein sequence ID" value="MDM7860621.1"/>
    <property type="molecule type" value="Genomic_DNA"/>
</dbReference>
<organism evidence="2 3">
    <name type="scientific">Alteromonas arenosi</name>
    <dbReference type="NCBI Taxonomy" id="3055817"/>
    <lineage>
        <taxon>Bacteria</taxon>
        <taxon>Pseudomonadati</taxon>
        <taxon>Pseudomonadota</taxon>
        <taxon>Gammaproteobacteria</taxon>
        <taxon>Alteromonadales</taxon>
        <taxon>Alteromonadaceae</taxon>
        <taxon>Alteromonas/Salinimonas group</taxon>
        <taxon>Alteromonas</taxon>
    </lineage>
</organism>
<keyword evidence="2" id="KW-0489">Methyltransferase</keyword>
<evidence type="ECO:0000259" key="1">
    <source>
        <dbReference type="Pfam" id="PF00590"/>
    </source>
</evidence>
<keyword evidence="2" id="KW-0808">Transferase</keyword>
<dbReference type="Proteomes" id="UP001234343">
    <property type="component" value="Unassembled WGS sequence"/>
</dbReference>
<keyword evidence="3" id="KW-1185">Reference proteome</keyword>
<dbReference type="InterPro" id="IPR014777">
    <property type="entry name" value="4pyrrole_Mease_sub1"/>
</dbReference>
<name>A0ABT7SWQ0_9ALTE</name>
<feature type="domain" description="Tetrapyrrole methylase" evidence="1">
    <location>
        <begin position="8"/>
        <end position="210"/>
    </location>
</feature>
<dbReference type="CDD" id="cd19916">
    <property type="entry name" value="OphMA_like"/>
    <property type="match status" value="1"/>
</dbReference>
<evidence type="ECO:0000313" key="2">
    <source>
        <dbReference type="EMBL" id="MDM7860621.1"/>
    </source>
</evidence>
<dbReference type="Pfam" id="PF00590">
    <property type="entry name" value="TP_methylase"/>
    <property type="match status" value="1"/>
</dbReference>
<proteinExistence type="predicted"/>
<reference evidence="2 3" key="1">
    <citation type="submission" date="2023-06" db="EMBL/GenBank/DDBJ databases">
        <title>Alteromonas sp. ASW11-36 isolated from intertidal sand.</title>
        <authorList>
            <person name="Li Y."/>
        </authorList>
    </citation>
    <scope>NUCLEOTIDE SEQUENCE [LARGE SCALE GENOMIC DNA]</scope>
    <source>
        <strain evidence="2 3">ASW11-36</strain>
    </source>
</reference>
<dbReference type="InterPro" id="IPR035996">
    <property type="entry name" value="4pyrrol_Methylase_sf"/>
</dbReference>
<dbReference type="SUPFAM" id="SSF53790">
    <property type="entry name" value="Tetrapyrrole methylase"/>
    <property type="match status" value="1"/>
</dbReference>
<protein>
    <submittedName>
        <fullName evidence="2">SAM-dependent methyltransferase</fullName>
    </submittedName>
</protein>
<dbReference type="InterPro" id="IPR000878">
    <property type="entry name" value="4pyrrol_Mease"/>
</dbReference>